<reference evidence="3" key="1">
    <citation type="journal article" date="2010" name="Stand. Genomic Sci.">
        <title>Complete genome sequence of Syntrophothermus lipocalidus type strain (TGB-C1T).</title>
        <authorList>
            <consortium name="US DOE Joint Genome Institute (JGI-PGF)"/>
            <person name="Djao O."/>
            <person name="Zhang X."/>
            <person name="Lucas S."/>
            <person name="Lapidus A."/>
            <person name="Glavina Del Rio T."/>
            <person name="Nolan M."/>
            <person name="Tice H."/>
            <person name="Cheng J."/>
            <person name="Han C."/>
            <person name="Tapia R."/>
            <person name="Goodwin L."/>
            <person name="Pitluck S."/>
            <person name="Liolios K."/>
            <person name="Ivanova N."/>
            <person name="Mavromatis K."/>
            <person name="Mikhailova N."/>
            <person name="Ovchinnikova G."/>
            <person name="Pati A."/>
            <person name="Brambilla E."/>
            <person name="Chen A."/>
            <person name="Palaniappan K."/>
            <person name="Land M."/>
            <person name="Hauser L."/>
            <person name="Chang Y."/>
            <person name="Jeffries C."/>
            <person name="Rohde M."/>
            <person name="Sikorski J."/>
            <person name="Spring S."/>
            <person name="Goker M."/>
            <person name="Detter J."/>
            <person name="Woyke T."/>
            <person name="Bristow J."/>
            <person name="Eisen J."/>
            <person name="Markowitz V."/>
            <person name="Hugenholtz P."/>
            <person name="Kyrpides N."/>
            <person name="Klenk H."/>
        </authorList>
    </citation>
    <scope>NUCLEOTIDE SEQUENCE [LARGE SCALE GENOMIC DNA]</scope>
    <source>
        <strain evidence="3">DSM 12680 / TGB-C1</strain>
    </source>
</reference>
<gene>
    <name evidence="2" type="ordered locus">Slip_1814</name>
</gene>
<keyword evidence="1" id="KW-0812">Transmembrane</keyword>
<evidence type="ECO:0000313" key="2">
    <source>
        <dbReference type="EMBL" id="ADI02569.1"/>
    </source>
</evidence>
<dbReference type="AlphaFoldDB" id="D7CPD4"/>
<proteinExistence type="predicted"/>
<keyword evidence="1" id="KW-0472">Membrane</keyword>
<dbReference type="EMBL" id="CP002048">
    <property type="protein sequence ID" value="ADI02569.1"/>
    <property type="molecule type" value="Genomic_DNA"/>
</dbReference>
<accession>D7CPD4</accession>
<feature type="transmembrane region" description="Helical" evidence="1">
    <location>
        <begin position="20"/>
        <end position="44"/>
    </location>
</feature>
<reference evidence="2 3" key="2">
    <citation type="journal article" date="2010" name="Stand. Genomic Sci.">
        <title>Complete genome sequence of Syntrophothermus lipocalidus type strain (TGB-C1).</title>
        <authorList>
            <person name="Djao O.D."/>
            <person name="Zhang X."/>
            <person name="Lucas S."/>
            <person name="Lapidus A."/>
            <person name="Del Rio T.G."/>
            <person name="Nolan M."/>
            <person name="Tice H."/>
            <person name="Cheng J.F."/>
            <person name="Han C."/>
            <person name="Tapia R."/>
            <person name="Goodwin L."/>
            <person name="Pitluck S."/>
            <person name="Liolios K."/>
            <person name="Ivanova N."/>
            <person name="Mavromatis K."/>
            <person name="Mikhailova N."/>
            <person name="Ovchinnikova G."/>
            <person name="Pati A."/>
            <person name="Brambilla E."/>
            <person name="Chen A."/>
            <person name="Palaniappan K."/>
            <person name="Land M."/>
            <person name="Hauser L."/>
            <person name="Chang Y.J."/>
            <person name="Jeffries C.D."/>
            <person name="Rohde M."/>
            <person name="Sikorski J."/>
            <person name="Spring S."/>
            <person name="Goker M."/>
            <person name="Detter J.C."/>
            <person name="Woyke T."/>
            <person name="Bristow J."/>
            <person name="Eisen J.A."/>
            <person name="Markowitz V."/>
            <person name="Hugenholtz P."/>
            <person name="Kyrpides N.C."/>
            <person name="Klenk H.P."/>
        </authorList>
    </citation>
    <scope>NUCLEOTIDE SEQUENCE [LARGE SCALE GENOMIC DNA]</scope>
    <source>
        <strain evidence="3">DSM 12680 / TGB-C1</strain>
    </source>
</reference>
<dbReference type="RefSeq" id="WP_013175971.1">
    <property type="nucleotide sequence ID" value="NC_014220.1"/>
</dbReference>
<protein>
    <submittedName>
        <fullName evidence="2">Uncharacterized protein</fullName>
    </submittedName>
</protein>
<organism evidence="2 3">
    <name type="scientific">Syntrophothermus lipocalidus (strain DSM 12680 / TGB-C1)</name>
    <dbReference type="NCBI Taxonomy" id="643648"/>
    <lineage>
        <taxon>Bacteria</taxon>
        <taxon>Bacillati</taxon>
        <taxon>Bacillota</taxon>
        <taxon>Clostridia</taxon>
        <taxon>Eubacteriales</taxon>
        <taxon>Syntrophomonadaceae</taxon>
        <taxon>Syntrophothermus</taxon>
    </lineage>
</organism>
<keyword evidence="1" id="KW-1133">Transmembrane helix</keyword>
<keyword evidence="3" id="KW-1185">Reference proteome</keyword>
<evidence type="ECO:0000313" key="3">
    <source>
        <dbReference type="Proteomes" id="UP000000378"/>
    </source>
</evidence>
<dbReference type="STRING" id="643648.Slip_1814"/>
<dbReference type="Proteomes" id="UP000000378">
    <property type="component" value="Chromosome"/>
</dbReference>
<name>D7CPD4_SYNLT</name>
<sequence>MPHMSLNYDINYMYQVIVDLMHSLWPIIAAGLGIAMAGLLLAVIAKVFRRWVDDEG</sequence>
<evidence type="ECO:0000256" key="1">
    <source>
        <dbReference type="SAM" id="Phobius"/>
    </source>
</evidence>
<dbReference type="KEGG" id="slp:Slip_1814"/>
<dbReference type="HOGENOM" id="CLU_3012724_0_0_9"/>